<protein>
    <recommendedName>
        <fullName evidence="4">Secreted protein</fullName>
    </recommendedName>
</protein>
<dbReference type="Proteomes" id="UP000199645">
    <property type="component" value="Unassembled WGS sequence"/>
</dbReference>
<organism evidence="2 3">
    <name type="scientific">Actinoplanes philippinensis</name>
    <dbReference type="NCBI Taxonomy" id="35752"/>
    <lineage>
        <taxon>Bacteria</taxon>
        <taxon>Bacillati</taxon>
        <taxon>Actinomycetota</taxon>
        <taxon>Actinomycetes</taxon>
        <taxon>Micromonosporales</taxon>
        <taxon>Micromonosporaceae</taxon>
        <taxon>Actinoplanes</taxon>
    </lineage>
</organism>
<evidence type="ECO:0000313" key="3">
    <source>
        <dbReference type="Proteomes" id="UP000199645"/>
    </source>
</evidence>
<name>A0A1I2GQU0_9ACTN</name>
<gene>
    <name evidence="2" type="ORF">SAMN05421541_10757</name>
</gene>
<keyword evidence="3" id="KW-1185">Reference proteome</keyword>
<evidence type="ECO:0008006" key="4">
    <source>
        <dbReference type="Google" id="ProtNLM"/>
    </source>
</evidence>
<reference evidence="2 3" key="1">
    <citation type="submission" date="2016-10" db="EMBL/GenBank/DDBJ databases">
        <authorList>
            <person name="de Groot N.N."/>
        </authorList>
    </citation>
    <scope>NUCLEOTIDE SEQUENCE [LARGE SCALE GENOMIC DNA]</scope>
    <source>
        <strain evidence="2 3">DSM 43019</strain>
    </source>
</reference>
<evidence type="ECO:0000256" key="1">
    <source>
        <dbReference type="SAM" id="SignalP"/>
    </source>
</evidence>
<keyword evidence="1" id="KW-0732">Signal</keyword>
<evidence type="ECO:0000313" key="2">
    <source>
        <dbReference type="EMBL" id="SFF19359.1"/>
    </source>
</evidence>
<proteinExistence type="predicted"/>
<feature type="signal peptide" evidence="1">
    <location>
        <begin position="1"/>
        <end position="30"/>
    </location>
</feature>
<sequence length="178" mass="19133">MRKVPLPVRALFVTAVAVLAAFLISPLVRADAGCAGTPAAAPSPTGRWSDEQLANARLIVTIGADRRVPEKGLVIAVATALQESRLRNLRGGDRDSIGLFQQRPSQGWGTPKQLRDPAYQTGKFYDKLLTVDGWQEMRLTEAAQAVQISAFPEAYTKHTDAATQLVGALHEGPDQGCD</sequence>
<feature type="chain" id="PRO_5038828587" description="Secreted protein" evidence="1">
    <location>
        <begin position="31"/>
        <end position="178"/>
    </location>
</feature>
<dbReference type="EMBL" id="FONV01000007">
    <property type="protein sequence ID" value="SFF19359.1"/>
    <property type="molecule type" value="Genomic_DNA"/>
</dbReference>
<dbReference type="STRING" id="35752.SAMN05421541_10757"/>
<dbReference type="AlphaFoldDB" id="A0A1I2GQU0"/>
<accession>A0A1I2GQU0</accession>